<protein>
    <submittedName>
        <fullName evidence="1">Uncharacterized protein</fullName>
    </submittedName>
</protein>
<sequence>MLEALSRIELHNANDIDFQHILQVPAMVLRDGCDLMDVLGWRLRA</sequence>
<organism evidence="1 2">
    <name type="scientific">Pseudomonas batumici</name>
    <dbReference type="NCBI Taxonomy" id="226910"/>
    <lineage>
        <taxon>Bacteria</taxon>
        <taxon>Pseudomonadati</taxon>
        <taxon>Pseudomonadota</taxon>
        <taxon>Gammaproteobacteria</taxon>
        <taxon>Pseudomonadales</taxon>
        <taxon>Pseudomonadaceae</taxon>
        <taxon>Pseudomonas</taxon>
    </lineage>
</organism>
<keyword evidence="2" id="KW-1185">Reference proteome</keyword>
<accession>A0A0C2I7Y7</accession>
<comment type="caution">
    <text evidence="1">The sequence shown here is derived from an EMBL/GenBank/DDBJ whole genome shotgun (WGS) entry which is preliminary data.</text>
</comment>
<proteinExistence type="predicted"/>
<gene>
    <name evidence="1" type="ORF">UCMB321_4993</name>
</gene>
<dbReference type="AlphaFoldDB" id="A0A0C2I7Y7"/>
<dbReference type="PATRIC" id="fig|226910.6.peg.4982"/>
<dbReference type="RefSeq" id="WP_167337462.1">
    <property type="nucleotide sequence ID" value="NZ_JXDG01000064.1"/>
</dbReference>
<evidence type="ECO:0000313" key="1">
    <source>
        <dbReference type="EMBL" id="KIH81197.1"/>
    </source>
</evidence>
<evidence type="ECO:0000313" key="2">
    <source>
        <dbReference type="Proteomes" id="UP000031535"/>
    </source>
</evidence>
<name>A0A0C2I7Y7_9PSED</name>
<dbReference type="EMBL" id="JXDG01000064">
    <property type="protein sequence ID" value="KIH81197.1"/>
    <property type="molecule type" value="Genomic_DNA"/>
</dbReference>
<reference evidence="1 2" key="1">
    <citation type="submission" date="2015-01" db="EMBL/GenBank/DDBJ databases">
        <title>Complete genome of Pseudomonas batumici UCM B-321 producer of the batumin antibiotic with strong antistaphilococcal and potential anticancer activity.</title>
        <authorList>
            <person name="Klochko V.V."/>
            <person name="Zelena L.B."/>
            <person name="Elena K.A."/>
            <person name="Reva O.N."/>
        </authorList>
    </citation>
    <scope>NUCLEOTIDE SEQUENCE [LARGE SCALE GENOMIC DNA]</scope>
    <source>
        <strain evidence="1 2">UCM B-321</strain>
    </source>
</reference>
<dbReference type="Proteomes" id="UP000031535">
    <property type="component" value="Unassembled WGS sequence"/>
</dbReference>